<keyword evidence="2" id="KW-1185">Reference proteome</keyword>
<name>A0A2R9T0I5_9BACL</name>
<gene>
    <name evidence="1" type="ORF">PVOR_05288</name>
</gene>
<comment type="caution">
    <text evidence="1">The sequence shown here is derived from an EMBL/GenBank/DDBJ whole genome shotgun (WGS) entry which is preliminary data.</text>
</comment>
<proteinExistence type="predicted"/>
<evidence type="ECO:0000313" key="2">
    <source>
        <dbReference type="Proteomes" id="UP000003094"/>
    </source>
</evidence>
<accession>A0A2R9T0I5</accession>
<protein>
    <submittedName>
        <fullName evidence="1">Uncharacterized protein</fullName>
    </submittedName>
</protein>
<reference evidence="1 2" key="1">
    <citation type="journal article" date="2010" name="BMC Genomics">
        <title>Genome sequence of the pattern forming Paenibacillus vortex bacterium reveals potential for thriving in complex environments.</title>
        <authorList>
            <person name="Sirota-Madi A."/>
            <person name="Olender T."/>
            <person name="Helman Y."/>
            <person name="Ingham C."/>
            <person name="Brainis I."/>
            <person name="Roth D."/>
            <person name="Hagi E."/>
            <person name="Brodsky L."/>
            <person name="Leshkowitz D."/>
            <person name="Galatenko V."/>
            <person name="Nikolaev V."/>
            <person name="Mugasimangalam R.C."/>
            <person name="Bransburg-Zabary S."/>
            <person name="Gutnick D.L."/>
            <person name="Lancet D."/>
            <person name="Ben-Jacob E."/>
        </authorList>
    </citation>
    <scope>NUCLEOTIDE SEQUENCE [LARGE SCALE GENOMIC DNA]</scope>
    <source>
        <strain evidence="1 2">V453</strain>
    </source>
</reference>
<dbReference type="AlphaFoldDB" id="A0A2R9T0I5"/>
<sequence>MKRSYFPIGVGEKLFIHPGKKVQSKEMEHKTCLAESALAVHCIDRSRIQGPDGKKVELQVILQPFTLRLRSENGMLDDTTRLKVRE</sequence>
<organism evidence="1 2">
    <name type="scientific">Paenibacillus vortex V453</name>
    <dbReference type="NCBI Taxonomy" id="715225"/>
    <lineage>
        <taxon>Bacteria</taxon>
        <taxon>Bacillati</taxon>
        <taxon>Bacillota</taxon>
        <taxon>Bacilli</taxon>
        <taxon>Bacillales</taxon>
        <taxon>Paenibacillaceae</taxon>
        <taxon>Paenibacillus</taxon>
    </lineage>
</organism>
<evidence type="ECO:0000313" key="1">
    <source>
        <dbReference type="EMBL" id="EFU43144.1"/>
    </source>
</evidence>
<dbReference type="Proteomes" id="UP000003094">
    <property type="component" value="Unassembled WGS sequence"/>
</dbReference>
<dbReference type="KEGG" id="pvo:PVOR_05288"/>
<dbReference type="EMBL" id="ADHJ01000009">
    <property type="protein sequence ID" value="EFU43144.1"/>
    <property type="molecule type" value="Genomic_DNA"/>
</dbReference>